<reference evidence="1 2" key="1">
    <citation type="journal article" date="2020" name="Mol. Plant">
        <title>The Chromosome-Based Rubber Tree Genome Provides New Insights into Spurge Genome Evolution and Rubber Biosynthesis.</title>
        <authorList>
            <person name="Liu J."/>
            <person name="Shi C."/>
            <person name="Shi C.C."/>
            <person name="Li W."/>
            <person name="Zhang Q.J."/>
            <person name="Zhang Y."/>
            <person name="Li K."/>
            <person name="Lu H.F."/>
            <person name="Shi C."/>
            <person name="Zhu S.T."/>
            <person name="Xiao Z.Y."/>
            <person name="Nan H."/>
            <person name="Yue Y."/>
            <person name="Zhu X.G."/>
            <person name="Wu Y."/>
            <person name="Hong X.N."/>
            <person name="Fan G.Y."/>
            <person name="Tong Y."/>
            <person name="Zhang D."/>
            <person name="Mao C.L."/>
            <person name="Liu Y.L."/>
            <person name="Hao S.J."/>
            <person name="Liu W.Q."/>
            <person name="Lv M.Q."/>
            <person name="Zhang H.B."/>
            <person name="Liu Y."/>
            <person name="Hu-Tang G.R."/>
            <person name="Wang J.P."/>
            <person name="Wang J.H."/>
            <person name="Sun Y.H."/>
            <person name="Ni S.B."/>
            <person name="Chen W.B."/>
            <person name="Zhang X.C."/>
            <person name="Jiao Y.N."/>
            <person name="Eichler E.E."/>
            <person name="Li G.H."/>
            <person name="Liu X."/>
            <person name="Gao L.Z."/>
        </authorList>
    </citation>
    <scope>NUCLEOTIDE SEQUENCE [LARGE SCALE GENOMIC DNA]</scope>
    <source>
        <strain evidence="2">cv. GT1</strain>
        <tissue evidence="1">Leaf</tissue>
    </source>
</reference>
<keyword evidence="2" id="KW-1185">Reference proteome</keyword>
<dbReference type="AlphaFoldDB" id="A0A6A6MTX1"/>
<protein>
    <submittedName>
        <fullName evidence="1">Uncharacterized protein</fullName>
    </submittedName>
</protein>
<accession>A0A6A6MTX1</accession>
<dbReference type="EMBL" id="JAAGAX010000005">
    <property type="protein sequence ID" value="KAF2315878.1"/>
    <property type="molecule type" value="Genomic_DNA"/>
</dbReference>
<gene>
    <name evidence="1" type="ORF">GH714_040653</name>
</gene>
<proteinExistence type="predicted"/>
<organism evidence="1 2">
    <name type="scientific">Hevea brasiliensis</name>
    <name type="common">Para rubber tree</name>
    <name type="synonym">Siphonia brasiliensis</name>
    <dbReference type="NCBI Taxonomy" id="3981"/>
    <lineage>
        <taxon>Eukaryota</taxon>
        <taxon>Viridiplantae</taxon>
        <taxon>Streptophyta</taxon>
        <taxon>Embryophyta</taxon>
        <taxon>Tracheophyta</taxon>
        <taxon>Spermatophyta</taxon>
        <taxon>Magnoliopsida</taxon>
        <taxon>eudicotyledons</taxon>
        <taxon>Gunneridae</taxon>
        <taxon>Pentapetalae</taxon>
        <taxon>rosids</taxon>
        <taxon>fabids</taxon>
        <taxon>Malpighiales</taxon>
        <taxon>Euphorbiaceae</taxon>
        <taxon>Crotonoideae</taxon>
        <taxon>Micrandreae</taxon>
        <taxon>Hevea</taxon>
    </lineage>
</organism>
<evidence type="ECO:0000313" key="1">
    <source>
        <dbReference type="EMBL" id="KAF2315878.1"/>
    </source>
</evidence>
<sequence>MKVASILSRRVKTRFGAGVGIIGGTHASESIISMRYPTEVHSICSLDVIEPLVQEAFELSGDNKLNVAISYNLDDATIAQEDMLLGDELEEMVKELNVLPPQYDRYDIANINLDMSHTKLSPSIE</sequence>
<evidence type="ECO:0000313" key="2">
    <source>
        <dbReference type="Proteomes" id="UP000467840"/>
    </source>
</evidence>
<name>A0A6A6MTX1_HEVBR</name>
<comment type="caution">
    <text evidence="1">The sequence shown here is derived from an EMBL/GenBank/DDBJ whole genome shotgun (WGS) entry which is preliminary data.</text>
</comment>
<dbReference type="Proteomes" id="UP000467840">
    <property type="component" value="Chromosome 15"/>
</dbReference>